<sequence>MKKMLSILGVIGLTATAGFSVVACGTSNSEFDNIMNFINATRGHFDEEGNPIIGKEAATSILYIGAKDSTNSKSFEFALTHNTKLKVSSLEKANEELNNSNSGWATLKNPDKDQMTMETEAIINTDTNSEKYGEVKEKSKIPLYGMKNKDNSLSEKLSFNSLILESWEQFGNSNTFSKLINDYLKTDILVQYQSLNNTSVGPTGQNAKTAMEEIIKKIEEQFKKGPLFLIFTNGHFTGLVNGWKDYYKTTEPINKELLNEQINDWENNISEIIKSGYKGEKIISKDFNNTNSFSGVDTDSKWDDDLPPLKLKETTYKFNISKKYAA</sequence>
<dbReference type="Proteomes" id="UP000232230">
    <property type="component" value="Chromosome"/>
</dbReference>
<evidence type="ECO:0008006" key="4">
    <source>
        <dbReference type="Google" id="ProtNLM"/>
    </source>
</evidence>
<dbReference type="PROSITE" id="PS51257">
    <property type="entry name" value="PROKAR_LIPOPROTEIN"/>
    <property type="match status" value="1"/>
</dbReference>
<evidence type="ECO:0000313" key="3">
    <source>
        <dbReference type="Proteomes" id="UP000232230"/>
    </source>
</evidence>
<reference evidence="2 3" key="1">
    <citation type="submission" date="2017-11" db="EMBL/GenBank/DDBJ databases">
        <title>Genome sequence of Entomoplasma somnilux PYAN-1 (ATCC 49194).</title>
        <authorList>
            <person name="Lo W.-S."/>
            <person name="Gasparich G.E."/>
            <person name="Kuo C.-H."/>
        </authorList>
    </citation>
    <scope>NUCLEOTIDE SEQUENCE [LARGE SCALE GENOMIC DNA]</scope>
    <source>
        <strain evidence="2 3">PYAN-1</strain>
    </source>
</reference>
<keyword evidence="1" id="KW-0732">Signal</keyword>
<organism evidence="2 3">
    <name type="scientific">Williamsoniiplasma somnilux</name>
    <dbReference type="NCBI Taxonomy" id="215578"/>
    <lineage>
        <taxon>Bacteria</taxon>
        <taxon>Bacillati</taxon>
        <taxon>Mycoplasmatota</taxon>
        <taxon>Mollicutes</taxon>
        <taxon>Entomoplasmatales</taxon>
        <taxon>Williamsoniiplasma</taxon>
    </lineage>
</organism>
<keyword evidence="3" id="KW-1185">Reference proteome</keyword>
<evidence type="ECO:0000256" key="1">
    <source>
        <dbReference type="SAM" id="SignalP"/>
    </source>
</evidence>
<proteinExistence type="predicted"/>
<dbReference type="RefSeq" id="WP_024863204.1">
    <property type="nucleotide sequence ID" value="NZ_CP024965.1"/>
</dbReference>
<dbReference type="NCBIfam" id="NF038029">
    <property type="entry name" value="LP_plasma"/>
    <property type="match status" value="1"/>
</dbReference>
<feature type="signal peptide" evidence="1">
    <location>
        <begin position="1"/>
        <end position="23"/>
    </location>
</feature>
<evidence type="ECO:0000313" key="2">
    <source>
        <dbReference type="EMBL" id="ATZ18681.1"/>
    </source>
</evidence>
<feature type="chain" id="PRO_5014642386" description="Lipoprotein" evidence="1">
    <location>
        <begin position="24"/>
        <end position="326"/>
    </location>
</feature>
<protein>
    <recommendedName>
        <fullName evidence="4">Lipoprotein</fullName>
    </recommendedName>
</protein>
<dbReference type="EMBL" id="CP024965">
    <property type="protein sequence ID" value="ATZ18681.1"/>
    <property type="molecule type" value="Genomic_DNA"/>
</dbReference>
<gene>
    <name evidence="2" type="ORF">ESOMN_v1c02990</name>
</gene>
<accession>A0A2K8P100</accession>
<dbReference type="AlphaFoldDB" id="A0A2K8P100"/>
<dbReference type="KEGG" id="esx:ESOMN_v1c02990"/>
<name>A0A2K8P100_9MOLU</name>
<dbReference type="InterPro" id="IPR054816">
    <property type="entry name" value="Lipoprotein_mollicutes-type_CS"/>
</dbReference>